<dbReference type="KEGG" id="api:115033133"/>
<dbReference type="InterPro" id="IPR036875">
    <property type="entry name" value="Znf_CCHC_sf"/>
</dbReference>
<dbReference type="OrthoDB" id="6617319at2759"/>
<reference evidence="3" key="2">
    <citation type="submission" date="2022-06" db="UniProtKB">
        <authorList>
            <consortium name="EnsemblMetazoa"/>
        </authorList>
    </citation>
    <scope>IDENTIFICATION</scope>
</reference>
<reference evidence="4" key="1">
    <citation type="submission" date="2010-06" db="EMBL/GenBank/DDBJ databases">
        <authorList>
            <person name="Jiang H."/>
            <person name="Abraham K."/>
            <person name="Ali S."/>
            <person name="Alsbrooks S.L."/>
            <person name="Anim B.N."/>
            <person name="Anosike U.S."/>
            <person name="Attaway T."/>
            <person name="Bandaranaike D.P."/>
            <person name="Battles P.K."/>
            <person name="Bell S.N."/>
            <person name="Bell A.V."/>
            <person name="Beltran B."/>
            <person name="Bickham C."/>
            <person name="Bustamante Y."/>
            <person name="Caleb T."/>
            <person name="Canada A."/>
            <person name="Cardenas V."/>
            <person name="Carter K."/>
            <person name="Chacko J."/>
            <person name="Chandrabose M.N."/>
            <person name="Chavez D."/>
            <person name="Chavez A."/>
            <person name="Chen L."/>
            <person name="Chu H.-S."/>
            <person name="Claassen K.J."/>
            <person name="Cockrell R."/>
            <person name="Collins M."/>
            <person name="Cooper J.A."/>
            <person name="Cree A."/>
            <person name="Curry S.M."/>
            <person name="Da Y."/>
            <person name="Dao M.D."/>
            <person name="Das B."/>
            <person name="Davila M.-L."/>
            <person name="Davy-Carroll L."/>
            <person name="Denson S."/>
            <person name="Dinh H."/>
            <person name="Ebong V.E."/>
            <person name="Edwards J.R."/>
            <person name="Egan A."/>
            <person name="El-Daye J."/>
            <person name="Escobedo L."/>
            <person name="Fernandez S."/>
            <person name="Fernando P.R."/>
            <person name="Flagg N."/>
            <person name="Forbes L.D."/>
            <person name="Fowler R.G."/>
            <person name="Fu Q."/>
            <person name="Gabisi R.A."/>
            <person name="Ganer J."/>
            <person name="Garbino Pronczuk A."/>
            <person name="Garcia R.M."/>
            <person name="Garner T."/>
            <person name="Garrett T.E."/>
            <person name="Gonzalez D.A."/>
            <person name="Hamid H."/>
            <person name="Hawkins E.S."/>
            <person name="Hirani K."/>
            <person name="Hogues M.E."/>
            <person name="Hollins B."/>
            <person name="Hsiao C.-H."/>
            <person name="Jabil R."/>
            <person name="James M.L."/>
            <person name="Jhangiani S.N."/>
            <person name="Johnson B."/>
            <person name="Johnson Q."/>
            <person name="Joshi V."/>
            <person name="Kalu J.B."/>
            <person name="Kam C."/>
            <person name="Kashfia A."/>
            <person name="Keebler J."/>
            <person name="Kisamo H."/>
            <person name="Kovar C.L."/>
            <person name="Lago L.A."/>
            <person name="Lai C.-Y."/>
            <person name="Laidlaw J."/>
            <person name="Lara F."/>
            <person name="Le T.-K."/>
            <person name="Lee S.L."/>
            <person name="Legall F.H."/>
            <person name="Lemon S.J."/>
            <person name="Lewis L.R."/>
            <person name="Li B."/>
            <person name="Liu Y."/>
            <person name="Liu Y.-S."/>
            <person name="Lopez J."/>
            <person name="Lozado R.J."/>
            <person name="Lu J."/>
            <person name="Madu R.C."/>
            <person name="Maheshwari M."/>
            <person name="Maheshwari R."/>
            <person name="Malloy K."/>
            <person name="Martinez E."/>
            <person name="Mathew T."/>
            <person name="Mercado I.C."/>
            <person name="Mercado C."/>
            <person name="Meyer B."/>
            <person name="Montgomery K."/>
            <person name="Morgan M.B."/>
            <person name="Munidasa M."/>
            <person name="Nazareth L.V."/>
            <person name="Nelson J."/>
            <person name="Ng B.M."/>
            <person name="Nguyen N.B."/>
            <person name="Nguyen P.Q."/>
            <person name="Nguyen T."/>
            <person name="Obregon M."/>
            <person name="Okwuonu G.O."/>
            <person name="Onwere C.G."/>
            <person name="Orozco G."/>
            <person name="Parra A."/>
            <person name="Patel S."/>
            <person name="Patil S."/>
            <person name="Perez A."/>
            <person name="Perez Y."/>
            <person name="Pham C."/>
            <person name="Primus E.L."/>
            <person name="Pu L.-L."/>
            <person name="Puazo M."/>
            <person name="Qin X."/>
            <person name="Quiroz J.B."/>
            <person name="Reese J."/>
            <person name="Richards S."/>
            <person name="Rives C.M."/>
            <person name="Robberts R."/>
            <person name="Ruiz S.J."/>
            <person name="Ruiz M.J."/>
            <person name="Santibanez J."/>
            <person name="Schneider B.W."/>
            <person name="Sisson I."/>
            <person name="Smith M."/>
            <person name="Sodergren E."/>
            <person name="Song X.-Z."/>
            <person name="Song B.B."/>
            <person name="Summersgill H."/>
            <person name="Thelus R."/>
            <person name="Thornton R.D."/>
            <person name="Trejos Z.Y."/>
            <person name="Usmani K."/>
            <person name="Vattathil S."/>
            <person name="Villasana D."/>
            <person name="Walker D.L."/>
            <person name="Wang S."/>
            <person name="Wang K."/>
            <person name="White C.S."/>
            <person name="Williams A.C."/>
            <person name="Williamson J."/>
            <person name="Wilson K."/>
            <person name="Woghiren I.O."/>
            <person name="Woodworth J.R."/>
            <person name="Worley K.C."/>
            <person name="Wright R.A."/>
            <person name="Wu W."/>
            <person name="Young L."/>
            <person name="Zhang L."/>
            <person name="Zhang J."/>
            <person name="Zhu Y."/>
            <person name="Muzny D.M."/>
            <person name="Weinstock G."/>
            <person name="Gibbs R.A."/>
        </authorList>
    </citation>
    <scope>NUCLEOTIDE SEQUENCE [LARGE SCALE GENOMIC DNA]</scope>
    <source>
        <strain evidence="4">LSR1</strain>
    </source>
</reference>
<evidence type="ECO:0000313" key="4">
    <source>
        <dbReference type="Proteomes" id="UP000007819"/>
    </source>
</evidence>
<dbReference type="SMART" id="SM00343">
    <property type="entry name" value="ZnF_C2HC"/>
    <property type="match status" value="2"/>
</dbReference>
<feature type="domain" description="CCHC-type" evidence="2">
    <location>
        <begin position="135"/>
        <end position="150"/>
    </location>
</feature>
<dbReference type="RefSeq" id="XP_029341048.1">
    <property type="nucleotide sequence ID" value="XM_029485188.1"/>
</dbReference>
<dbReference type="InterPro" id="IPR021109">
    <property type="entry name" value="Peptidase_aspartic_dom_sf"/>
</dbReference>
<protein>
    <recommendedName>
        <fullName evidence="2">CCHC-type domain-containing protein</fullName>
    </recommendedName>
</protein>
<dbReference type="Gene3D" id="4.10.60.10">
    <property type="entry name" value="Zinc finger, CCHC-type"/>
    <property type="match status" value="2"/>
</dbReference>
<dbReference type="Pfam" id="PF00098">
    <property type="entry name" value="zf-CCHC"/>
    <property type="match status" value="2"/>
</dbReference>
<feature type="domain" description="CCHC-type" evidence="2">
    <location>
        <begin position="114"/>
        <end position="129"/>
    </location>
</feature>
<evidence type="ECO:0000259" key="2">
    <source>
        <dbReference type="PROSITE" id="PS50158"/>
    </source>
</evidence>
<dbReference type="GO" id="GO:0008270">
    <property type="term" value="F:zinc ion binding"/>
    <property type="evidence" value="ECO:0007669"/>
    <property type="project" value="UniProtKB-KW"/>
</dbReference>
<sequence>MDYFQAKVRLCRDLSLPFLEVRDHVLKGLYSREMALYSLGRTHLTEEDLLGDLLEWARMDAIHSSEGKPKDVKPAAKKNDLKVPKPGVHAWTRFKPVEEKKTEDVPNRDTSSCCWVCKKMGHLSRDCPNKRKNTCYGCGVEGHIRPNCPERDQASVVVVSREVVAHPYRRIGRINGREVNVLLDTGYHHVLIKASVAVSCGLSIKPVDKPLYGLGSMTVPSVRTVGMTRASVAVDEVCPGTVTMLVVSSDVKLP</sequence>
<keyword evidence="1" id="KW-0479">Metal-binding</keyword>
<proteinExistence type="predicted"/>
<organism evidence="3 4">
    <name type="scientific">Acyrthosiphon pisum</name>
    <name type="common">Pea aphid</name>
    <dbReference type="NCBI Taxonomy" id="7029"/>
    <lineage>
        <taxon>Eukaryota</taxon>
        <taxon>Metazoa</taxon>
        <taxon>Ecdysozoa</taxon>
        <taxon>Arthropoda</taxon>
        <taxon>Hexapoda</taxon>
        <taxon>Insecta</taxon>
        <taxon>Pterygota</taxon>
        <taxon>Neoptera</taxon>
        <taxon>Paraneoptera</taxon>
        <taxon>Hemiptera</taxon>
        <taxon>Sternorrhyncha</taxon>
        <taxon>Aphidomorpha</taxon>
        <taxon>Aphidoidea</taxon>
        <taxon>Aphididae</taxon>
        <taxon>Macrosiphini</taxon>
        <taxon>Acyrthosiphon</taxon>
    </lineage>
</organism>
<evidence type="ECO:0000256" key="1">
    <source>
        <dbReference type="PROSITE-ProRule" id="PRU00047"/>
    </source>
</evidence>
<name>A0A8R2JKW2_ACYPI</name>
<evidence type="ECO:0000313" key="3">
    <source>
        <dbReference type="EnsemblMetazoa" id="XP_029341048.1"/>
    </source>
</evidence>
<keyword evidence="1" id="KW-0862">Zinc</keyword>
<keyword evidence="1" id="KW-0863">Zinc-finger</keyword>
<dbReference type="PANTHER" id="PTHR23002">
    <property type="entry name" value="ZINC FINGER CCHC DOMAIN CONTAINING PROTEIN"/>
    <property type="match status" value="1"/>
</dbReference>
<accession>A0A8R2JKW2</accession>
<dbReference type="AlphaFoldDB" id="A0A8R2JKW2"/>
<dbReference type="Proteomes" id="UP000007819">
    <property type="component" value="Chromosome X"/>
</dbReference>
<keyword evidence="4" id="KW-1185">Reference proteome</keyword>
<dbReference type="Gene3D" id="2.40.70.10">
    <property type="entry name" value="Acid Proteases"/>
    <property type="match status" value="1"/>
</dbReference>
<dbReference type="GO" id="GO:0003676">
    <property type="term" value="F:nucleic acid binding"/>
    <property type="evidence" value="ECO:0007669"/>
    <property type="project" value="InterPro"/>
</dbReference>
<dbReference type="PROSITE" id="PS50158">
    <property type="entry name" value="ZF_CCHC"/>
    <property type="match status" value="2"/>
</dbReference>
<dbReference type="InterPro" id="IPR001878">
    <property type="entry name" value="Znf_CCHC"/>
</dbReference>
<dbReference type="SUPFAM" id="SSF57756">
    <property type="entry name" value="Retrovirus zinc finger-like domains"/>
    <property type="match status" value="1"/>
</dbReference>
<dbReference type="InterPro" id="IPR051714">
    <property type="entry name" value="Znf_CCHC_NABP"/>
</dbReference>
<dbReference type="Pfam" id="PF13650">
    <property type="entry name" value="Asp_protease_2"/>
    <property type="match status" value="1"/>
</dbReference>
<dbReference type="GeneID" id="115033133"/>
<dbReference type="EnsemblMetazoa" id="XM_029485188.1">
    <property type="protein sequence ID" value="XP_029341048.1"/>
    <property type="gene ID" value="LOC115033133"/>
</dbReference>